<dbReference type="PANTHER" id="PTHR21461">
    <property type="entry name" value="GLYCOSYLTRANSFERASE FAMILY 92 PROTEIN"/>
    <property type="match status" value="1"/>
</dbReference>
<keyword evidence="7" id="KW-0472">Membrane</keyword>
<organism evidence="9 10">
    <name type="scientific">Holothuria leucospilota</name>
    <name type="common">Black long sea cucumber</name>
    <name type="synonym">Mertensiothuria leucospilota</name>
    <dbReference type="NCBI Taxonomy" id="206669"/>
    <lineage>
        <taxon>Eukaryota</taxon>
        <taxon>Metazoa</taxon>
        <taxon>Echinodermata</taxon>
        <taxon>Eleutherozoa</taxon>
        <taxon>Echinozoa</taxon>
        <taxon>Holothuroidea</taxon>
        <taxon>Aspidochirotacea</taxon>
        <taxon>Aspidochirotida</taxon>
        <taxon>Holothuriidae</taxon>
        <taxon>Holothuria</taxon>
    </lineage>
</organism>
<evidence type="ECO:0000313" key="10">
    <source>
        <dbReference type="Proteomes" id="UP001152320"/>
    </source>
</evidence>
<keyword evidence="6" id="KW-1133">Transmembrane helix</keyword>
<evidence type="ECO:0000256" key="4">
    <source>
        <dbReference type="ARBA" id="ARBA00022679"/>
    </source>
</evidence>
<comment type="similarity">
    <text evidence="2 8">Belongs to the glycosyltransferase 92 family.</text>
</comment>
<keyword evidence="10" id="KW-1185">Reference proteome</keyword>
<dbReference type="InterPro" id="IPR008166">
    <property type="entry name" value="Glyco_transf_92"/>
</dbReference>
<sequence>MNAHVSINARNHGHRSVIEKKIRQLKHYDTVVKIDQIGERLNRTYTTILTKYSESSSTPSHNHHTENVTSQIGIFPKIVSSSGDEVGCYFLDRLEKDGLPIIHSAFIDIRDQQVVMVGVRRKNMSEFWENESFLCDFDNTRKSNLITVSDPILPDFQKVGHEEQGVVIITCPVPIILQNHSALVFNLRRKSDPQRMYKDITVCRNASPKRKHLKLAMCTMMKNMDRFVPDWLEYHKNLGVERVYIYNNAKSDKLVHHLKTYVASGFVTVIPWTHTISVGKTYLETQIASENDCIWRHRYEVEWMIKIDVDEFLQPMDPTRPKITDYFEDWYSTLGSIKLQNWFFCPPPRGDPKRQIARRAKTIFERNMYRTLEPTELNRGRDKTIVHPVNVHYFKIHIVKWGSPAISLSPISEIRMVHYRGDNPLHIGFCPHKLVRDTSMFDLWRSFSRKDMRKS</sequence>
<reference evidence="9" key="1">
    <citation type="submission" date="2021-10" db="EMBL/GenBank/DDBJ databases">
        <title>Tropical sea cucumber genome reveals ecological adaptation and Cuvierian tubules defense mechanism.</title>
        <authorList>
            <person name="Chen T."/>
        </authorList>
    </citation>
    <scope>NUCLEOTIDE SEQUENCE</scope>
    <source>
        <strain evidence="9">Nanhai2018</strain>
        <tissue evidence="9">Muscle</tissue>
    </source>
</reference>
<dbReference type="PANTHER" id="PTHR21461:SF87">
    <property type="entry name" value="GH12965P"/>
    <property type="match status" value="1"/>
</dbReference>
<gene>
    <name evidence="9" type="ORF">HOLleu_32663</name>
</gene>
<dbReference type="Proteomes" id="UP001152320">
    <property type="component" value="Chromosome 16"/>
</dbReference>
<dbReference type="EC" id="2.4.1.-" evidence="8"/>
<evidence type="ECO:0000256" key="2">
    <source>
        <dbReference type="ARBA" id="ARBA00007647"/>
    </source>
</evidence>
<dbReference type="Pfam" id="PF01697">
    <property type="entry name" value="Glyco_transf_92"/>
    <property type="match status" value="1"/>
</dbReference>
<evidence type="ECO:0000256" key="7">
    <source>
        <dbReference type="ARBA" id="ARBA00023136"/>
    </source>
</evidence>
<evidence type="ECO:0000256" key="3">
    <source>
        <dbReference type="ARBA" id="ARBA00022676"/>
    </source>
</evidence>
<evidence type="ECO:0000256" key="1">
    <source>
        <dbReference type="ARBA" id="ARBA00004167"/>
    </source>
</evidence>
<dbReference type="OrthoDB" id="2526284at2759"/>
<comment type="subcellular location">
    <subcellularLocation>
        <location evidence="1">Membrane</location>
        <topology evidence="1">Single-pass membrane protein</topology>
    </subcellularLocation>
</comment>
<keyword evidence="3 8" id="KW-0328">Glycosyltransferase</keyword>
<evidence type="ECO:0000256" key="6">
    <source>
        <dbReference type="ARBA" id="ARBA00022989"/>
    </source>
</evidence>
<dbReference type="GO" id="GO:0016757">
    <property type="term" value="F:glycosyltransferase activity"/>
    <property type="evidence" value="ECO:0007669"/>
    <property type="project" value="UniProtKB-UniRule"/>
</dbReference>
<evidence type="ECO:0000256" key="8">
    <source>
        <dbReference type="RuleBase" id="RU366017"/>
    </source>
</evidence>
<dbReference type="EMBL" id="JAIZAY010000016">
    <property type="protein sequence ID" value="KAJ8027504.1"/>
    <property type="molecule type" value="Genomic_DNA"/>
</dbReference>
<dbReference type="GO" id="GO:0016020">
    <property type="term" value="C:membrane"/>
    <property type="evidence" value="ECO:0007669"/>
    <property type="project" value="UniProtKB-SubCell"/>
</dbReference>
<name>A0A9Q1BJ11_HOLLE</name>
<comment type="caution">
    <text evidence="9">The sequence shown here is derived from an EMBL/GenBank/DDBJ whole genome shotgun (WGS) entry which is preliminary data.</text>
</comment>
<evidence type="ECO:0000313" key="9">
    <source>
        <dbReference type="EMBL" id="KAJ8027504.1"/>
    </source>
</evidence>
<keyword evidence="4 8" id="KW-0808">Transferase</keyword>
<keyword evidence="5" id="KW-0812">Transmembrane</keyword>
<dbReference type="AlphaFoldDB" id="A0A9Q1BJ11"/>
<evidence type="ECO:0000256" key="5">
    <source>
        <dbReference type="ARBA" id="ARBA00022692"/>
    </source>
</evidence>
<protein>
    <recommendedName>
        <fullName evidence="8">Glycosyltransferase family 92 protein</fullName>
        <ecNumber evidence="8">2.4.1.-</ecNumber>
    </recommendedName>
</protein>
<accession>A0A9Q1BJ11</accession>
<dbReference type="GO" id="GO:0005737">
    <property type="term" value="C:cytoplasm"/>
    <property type="evidence" value="ECO:0007669"/>
    <property type="project" value="TreeGrafter"/>
</dbReference>
<proteinExistence type="inferred from homology"/>